<evidence type="ECO:0000313" key="3">
    <source>
        <dbReference type="Proteomes" id="UP001285441"/>
    </source>
</evidence>
<feature type="domain" description="Clr5" evidence="1">
    <location>
        <begin position="115"/>
        <end position="167"/>
    </location>
</feature>
<evidence type="ECO:0000259" key="1">
    <source>
        <dbReference type="Pfam" id="PF14420"/>
    </source>
</evidence>
<dbReference type="Proteomes" id="UP001285441">
    <property type="component" value="Unassembled WGS sequence"/>
</dbReference>
<gene>
    <name evidence="2" type="ORF">B0H63DRAFT_1329</name>
</gene>
<dbReference type="AlphaFoldDB" id="A0AAE0P3P6"/>
<protein>
    <submittedName>
        <fullName evidence="2">Clr5 domain-containing protein</fullName>
    </submittedName>
</protein>
<organism evidence="2 3">
    <name type="scientific">Podospora didyma</name>
    <dbReference type="NCBI Taxonomy" id="330526"/>
    <lineage>
        <taxon>Eukaryota</taxon>
        <taxon>Fungi</taxon>
        <taxon>Dikarya</taxon>
        <taxon>Ascomycota</taxon>
        <taxon>Pezizomycotina</taxon>
        <taxon>Sordariomycetes</taxon>
        <taxon>Sordariomycetidae</taxon>
        <taxon>Sordariales</taxon>
        <taxon>Podosporaceae</taxon>
        <taxon>Podospora</taxon>
    </lineage>
</organism>
<name>A0AAE0P3P6_9PEZI</name>
<sequence>MSADPTSPWATKAPMILSSTRANTSLSPNQCQNVAASDFTLQSWPPSFPPPYSAQIDANRCATHRLDTDQAEALPLSVTREHAELEDERNPDLTTVGAAGFPGQQISSCVSSPNKQDWNSHRSVIAQLYLDLNLPLKDVKKVMEDRHNFIASFRAYKHRFRTWEWFKYKASHVPGDGRQQMPACIRSSQRRGQVLADLGGGSQTTALVSLSAAVGVAGVPGLSSSSTPLFTIPVDDELSRHKAHAIQTMRNLLRYMSENHSYHHVQRFAKVTYYFKEGLQHFAHRPETGSLYLTRAFRWLDHGMRRSPPQTISFIVCCLPCQVLRTFSSSPSLANATLGAFFDYVARFLAIRGANPMSTTIASIMHVLQKAPEQLSDLRRTGLPLSRLHRTPNADCIR</sequence>
<dbReference type="InterPro" id="IPR025676">
    <property type="entry name" value="Clr5_dom"/>
</dbReference>
<comment type="caution">
    <text evidence="2">The sequence shown here is derived from an EMBL/GenBank/DDBJ whole genome shotgun (WGS) entry which is preliminary data.</text>
</comment>
<dbReference type="PANTHER" id="PTHR38788">
    <property type="entry name" value="CLR5 DOMAIN-CONTAINING PROTEIN"/>
    <property type="match status" value="1"/>
</dbReference>
<dbReference type="EMBL" id="JAULSW010000001">
    <property type="protein sequence ID" value="KAK3392757.1"/>
    <property type="molecule type" value="Genomic_DNA"/>
</dbReference>
<evidence type="ECO:0000313" key="2">
    <source>
        <dbReference type="EMBL" id="KAK3392757.1"/>
    </source>
</evidence>
<dbReference type="Pfam" id="PF14420">
    <property type="entry name" value="Clr5"/>
    <property type="match status" value="1"/>
</dbReference>
<dbReference type="PANTHER" id="PTHR38788:SF3">
    <property type="entry name" value="CLR5 DOMAIN-CONTAINING PROTEIN"/>
    <property type="match status" value="1"/>
</dbReference>
<keyword evidence="3" id="KW-1185">Reference proteome</keyword>
<reference evidence="2" key="1">
    <citation type="journal article" date="2023" name="Mol. Phylogenet. Evol.">
        <title>Genome-scale phylogeny and comparative genomics of the fungal order Sordariales.</title>
        <authorList>
            <person name="Hensen N."/>
            <person name="Bonometti L."/>
            <person name="Westerberg I."/>
            <person name="Brannstrom I.O."/>
            <person name="Guillou S."/>
            <person name="Cros-Aarteil S."/>
            <person name="Calhoun S."/>
            <person name="Haridas S."/>
            <person name="Kuo A."/>
            <person name="Mondo S."/>
            <person name="Pangilinan J."/>
            <person name="Riley R."/>
            <person name="LaButti K."/>
            <person name="Andreopoulos B."/>
            <person name="Lipzen A."/>
            <person name="Chen C."/>
            <person name="Yan M."/>
            <person name="Daum C."/>
            <person name="Ng V."/>
            <person name="Clum A."/>
            <person name="Steindorff A."/>
            <person name="Ohm R.A."/>
            <person name="Martin F."/>
            <person name="Silar P."/>
            <person name="Natvig D.O."/>
            <person name="Lalanne C."/>
            <person name="Gautier V."/>
            <person name="Ament-Velasquez S.L."/>
            <person name="Kruys A."/>
            <person name="Hutchinson M.I."/>
            <person name="Powell A.J."/>
            <person name="Barry K."/>
            <person name="Miller A.N."/>
            <person name="Grigoriev I.V."/>
            <person name="Debuchy R."/>
            <person name="Gladieux P."/>
            <person name="Hiltunen Thoren M."/>
            <person name="Johannesson H."/>
        </authorList>
    </citation>
    <scope>NUCLEOTIDE SEQUENCE</scope>
    <source>
        <strain evidence="2">CBS 232.78</strain>
    </source>
</reference>
<proteinExistence type="predicted"/>
<accession>A0AAE0P3P6</accession>
<reference evidence="2" key="2">
    <citation type="submission" date="2023-06" db="EMBL/GenBank/DDBJ databases">
        <authorList>
            <consortium name="Lawrence Berkeley National Laboratory"/>
            <person name="Haridas S."/>
            <person name="Hensen N."/>
            <person name="Bonometti L."/>
            <person name="Westerberg I."/>
            <person name="Brannstrom I.O."/>
            <person name="Guillou S."/>
            <person name="Cros-Aarteil S."/>
            <person name="Calhoun S."/>
            <person name="Kuo A."/>
            <person name="Mondo S."/>
            <person name="Pangilinan J."/>
            <person name="Riley R."/>
            <person name="LaButti K."/>
            <person name="Andreopoulos B."/>
            <person name="Lipzen A."/>
            <person name="Chen C."/>
            <person name="Yanf M."/>
            <person name="Daum C."/>
            <person name="Ng V."/>
            <person name="Clum A."/>
            <person name="Steindorff A."/>
            <person name="Ohm R."/>
            <person name="Martin F."/>
            <person name="Silar P."/>
            <person name="Natvig D."/>
            <person name="Lalanne C."/>
            <person name="Gautier V."/>
            <person name="Ament-velasquez S.L."/>
            <person name="Kruys A."/>
            <person name="Hutchinson M.I."/>
            <person name="Powell A.J."/>
            <person name="Barry K."/>
            <person name="Miller A.N."/>
            <person name="Grigoriev I.V."/>
            <person name="Debuchy R."/>
            <person name="Gladieux P."/>
            <person name="Thoren M.H."/>
            <person name="Johannesson H."/>
        </authorList>
    </citation>
    <scope>NUCLEOTIDE SEQUENCE</scope>
    <source>
        <strain evidence="2">CBS 232.78</strain>
    </source>
</reference>